<name>A0A8S0ZFA7_ARCPL</name>
<feature type="region of interest" description="Disordered" evidence="1">
    <location>
        <begin position="1"/>
        <end position="180"/>
    </location>
</feature>
<dbReference type="AlphaFoldDB" id="A0A8S0ZFA7"/>
<organism evidence="2 3">
    <name type="scientific">Arctia plantaginis</name>
    <name type="common">Wood tiger moth</name>
    <name type="synonym">Phalaena plantaginis</name>
    <dbReference type="NCBI Taxonomy" id="874455"/>
    <lineage>
        <taxon>Eukaryota</taxon>
        <taxon>Metazoa</taxon>
        <taxon>Ecdysozoa</taxon>
        <taxon>Arthropoda</taxon>
        <taxon>Hexapoda</taxon>
        <taxon>Insecta</taxon>
        <taxon>Pterygota</taxon>
        <taxon>Neoptera</taxon>
        <taxon>Endopterygota</taxon>
        <taxon>Lepidoptera</taxon>
        <taxon>Glossata</taxon>
        <taxon>Ditrysia</taxon>
        <taxon>Noctuoidea</taxon>
        <taxon>Erebidae</taxon>
        <taxon>Arctiinae</taxon>
        <taxon>Arctia</taxon>
    </lineage>
</organism>
<feature type="compositionally biased region" description="Basic and acidic residues" evidence="1">
    <location>
        <begin position="83"/>
        <end position="93"/>
    </location>
</feature>
<proteinExistence type="predicted"/>
<accession>A0A8S0ZFA7</accession>
<feature type="compositionally biased region" description="Low complexity" evidence="1">
    <location>
        <begin position="1"/>
        <end position="19"/>
    </location>
</feature>
<evidence type="ECO:0000256" key="1">
    <source>
        <dbReference type="SAM" id="MobiDB-lite"/>
    </source>
</evidence>
<feature type="compositionally biased region" description="Basic residues" evidence="1">
    <location>
        <begin position="143"/>
        <end position="157"/>
    </location>
</feature>
<sequence length="180" mass="19098">MESPAPRSLCSSASSLHSAVGDSDMEAHAVRPSAPSRPETPRAVPLSAESEPKRRSLSFSAFERPSAMDTDAQTTKAPIRRPRSPEEDTEAKRVKLSAPAGGTWAWKVGLIPKTGPPKTIAQPNTVGDSAPATLMAAANPGHHNQKAKKNRRHRNKRAATAETARSLRNQSGRGGAEEGP</sequence>
<comment type="caution">
    <text evidence="2">The sequence shown here is derived from an EMBL/GenBank/DDBJ whole genome shotgun (WGS) entry which is preliminary data.</text>
</comment>
<dbReference type="OrthoDB" id="10037824at2759"/>
<gene>
    <name evidence="2" type="ORF">APLA_LOCUS5661</name>
</gene>
<evidence type="ECO:0000313" key="3">
    <source>
        <dbReference type="Proteomes" id="UP000494256"/>
    </source>
</evidence>
<dbReference type="EMBL" id="CADEBD010000289">
    <property type="protein sequence ID" value="CAB3232333.1"/>
    <property type="molecule type" value="Genomic_DNA"/>
</dbReference>
<evidence type="ECO:0000313" key="2">
    <source>
        <dbReference type="EMBL" id="CAB3232333.1"/>
    </source>
</evidence>
<protein>
    <submittedName>
        <fullName evidence="2">Uncharacterized protein</fullName>
    </submittedName>
</protein>
<reference evidence="2 3" key="1">
    <citation type="submission" date="2020-04" db="EMBL/GenBank/DDBJ databases">
        <authorList>
            <person name="Wallbank WR R."/>
            <person name="Pardo Diaz C."/>
            <person name="Kozak K."/>
            <person name="Martin S."/>
            <person name="Jiggins C."/>
            <person name="Moest M."/>
            <person name="Warren A I."/>
            <person name="Byers J.R.P. K."/>
            <person name="Montejo-Kovacevich G."/>
            <person name="Yen C E."/>
        </authorList>
    </citation>
    <scope>NUCLEOTIDE SEQUENCE [LARGE SCALE GENOMIC DNA]</scope>
</reference>
<dbReference type="Proteomes" id="UP000494256">
    <property type="component" value="Unassembled WGS sequence"/>
</dbReference>